<evidence type="ECO:0000313" key="1">
    <source>
        <dbReference type="EMBL" id="KKL06866.1"/>
    </source>
</evidence>
<gene>
    <name evidence="1" type="ORF">LCGC14_2591740</name>
</gene>
<dbReference type="AlphaFoldDB" id="A0A0F9CMI6"/>
<feature type="non-terminal residue" evidence="1">
    <location>
        <position position="185"/>
    </location>
</feature>
<protein>
    <submittedName>
        <fullName evidence="1">Uncharacterized protein</fullName>
    </submittedName>
</protein>
<accession>A0A0F9CMI6</accession>
<organism evidence="1">
    <name type="scientific">marine sediment metagenome</name>
    <dbReference type="NCBI Taxonomy" id="412755"/>
    <lineage>
        <taxon>unclassified sequences</taxon>
        <taxon>metagenomes</taxon>
        <taxon>ecological metagenomes</taxon>
    </lineage>
</organism>
<reference evidence="1" key="1">
    <citation type="journal article" date="2015" name="Nature">
        <title>Complex archaea that bridge the gap between prokaryotes and eukaryotes.</title>
        <authorList>
            <person name="Spang A."/>
            <person name="Saw J.H."/>
            <person name="Jorgensen S.L."/>
            <person name="Zaremba-Niedzwiedzka K."/>
            <person name="Martijn J."/>
            <person name="Lind A.E."/>
            <person name="van Eijk R."/>
            <person name="Schleper C."/>
            <person name="Guy L."/>
            <person name="Ettema T.J."/>
        </authorList>
    </citation>
    <scope>NUCLEOTIDE SEQUENCE</scope>
</reference>
<sequence>MILQGVFNILDLFFENEELFYNNIETFFREKINSHFADSSITEKNINQKSQDLTTFLENIFVNLGFDKAEIQNRFLDPLLELREDDLRITSVMNLYEKKFAPIIFEIFLEIIVDYLIDIKVAPLMLKLKSVGFLPIEFIMELRNLKDLIGANPEKRENLKKYIQIQEKIINKFKTNKQKIESLED</sequence>
<comment type="caution">
    <text evidence="1">The sequence shown here is derived from an EMBL/GenBank/DDBJ whole genome shotgun (WGS) entry which is preliminary data.</text>
</comment>
<proteinExistence type="predicted"/>
<dbReference type="EMBL" id="LAZR01043524">
    <property type="protein sequence ID" value="KKL06866.1"/>
    <property type="molecule type" value="Genomic_DNA"/>
</dbReference>
<name>A0A0F9CMI6_9ZZZZ</name>